<gene>
    <name evidence="6" type="ORF">P409_22890</name>
</gene>
<keyword evidence="3" id="KW-0804">Transcription</keyword>
<evidence type="ECO:0000256" key="1">
    <source>
        <dbReference type="ARBA" id="ARBA00023015"/>
    </source>
</evidence>
<feature type="domain" description="HTH tetR-type" evidence="5">
    <location>
        <begin position="17"/>
        <end position="77"/>
    </location>
</feature>
<dbReference type="SUPFAM" id="SSF48498">
    <property type="entry name" value="Tetracyclin repressor-like, C-terminal domain"/>
    <property type="match status" value="1"/>
</dbReference>
<proteinExistence type="predicted"/>
<reference evidence="6 7" key="1">
    <citation type="submission" date="2014-01" db="EMBL/GenBank/DDBJ databases">
        <title>Genome sequence determination for a cystic fibrosis isolate, Inquilinus limosus.</title>
        <authorList>
            <person name="Pino M."/>
            <person name="Di Conza J."/>
            <person name="Gutkind G."/>
        </authorList>
    </citation>
    <scope>NUCLEOTIDE SEQUENCE [LARGE SCALE GENOMIC DNA]</scope>
    <source>
        <strain evidence="6 7">MP06</strain>
    </source>
</reference>
<dbReference type="InterPro" id="IPR054156">
    <property type="entry name" value="YxaF_TetR_C"/>
</dbReference>
<dbReference type="PRINTS" id="PR00455">
    <property type="entry name" value="HTHTETR"/>
</dbReference>
<dbReference type="AlphaFoldDB" id="A0A0A0D2D7"/>
<evidence type="ECO:0000256" key="3">
    <source>
        <dbReference type="ARBA" id="ARBA00023163"/>
    </source>
</evidence>
<dbReference type="OrthoDB" id="9809772at2"/>
<dbReference type="Pfam" id="PF21993">
    <property type="entry name" value="TetR_C_13_2"/>
    <property type="match status" value="1"/>
</dbReference>
<dbReference type="Proteomes" id="UP000029995">
    <property type="component" value="Unassembled WGS sequence"/>
</dbReference>
<protein>
    <submittedName>
        <fullName evidence="6">TetR family transcriptional regulator</fullName>
    </submittedName>
</protein>
<sequence length="210" mass="22698">MNETASDSRRKRSYDPEGTRRRVLDVAAEAFQSRGYQATGMHELMREAGVTGGALYHHFPTKKALGLAVIRDRVAAEVEETWIKPVRTAPDAIEGIAAVFERIAAGLRRRGAVSGCPLNNLVLELALADPDFREAMDSVFEAWRSAIAARLRADQEAGRLAAADADELAAFIVAAYSGAMAQAKARQDAAPLEACARQLMRCLEGLRTGA</sequence>
<name>A0A0A0D2D7_9PROT</name>
<keyword evidence="2 4" id="KW-0238">DNA-binding</keyword>
<dbReference type="RefSeq" id="WP_034844154.1">
    <property type="nucleotide sequence ID" value="NZ_JANX01000362.1"/>
</dbReference>
<dbReference type="PANTHER" id="PTHR47506:SF3">
    <property type="entry name" value="HTH-TYPE TRANSCRIPTIONAL REGULATOR LMRA"/>
    <property type="match status" value="1"/>
</dbReference>
<evidence type="ECO:0000256" key="4">
    <source>
        <dbReference type="PROSITE-ProRule" id="PRU00335"/>
    </source>
</evidence>
<evidence type="ECO:0000256" key="2">
    <source>
        <dbReference type="ARBA" id="ARBA00023125"/>
    </source>
</evidence>
<dbReference type="InterPro" id="IPR001647">
    <property type="entry name" value="HTH_TetR"/>
</dbReference>
<evidence type="ECO:0000313" key="6">
    <source>
        <dbReference type="EMBL" id="KGM32180.1"/>
    </source>
</evidence>
<keyword evidence="1" id="KW-0805">Transcription regulation</keyword>
<organism evidence="6 7">
    <name type="scientific">Inquilinus limosus MP06</name>
    <dbReference type="NCBI Taxonomy" id="1398085"/>
    <lineage>
        <taxon>Bacteria</taxon>
        <taxon>Pseudomonadati</taxon>
        <taxon>Pseudomonadota</taxon>
        <taxon>Alphaproteobacteria</taxon>
        <taxon>Rhodospirillales</taxon>
        <taxon>Rhodospirillaceae</taxon>
        <taxon>Inquilinus</taxon>
    </lineage>
</organism>
<dbReference type="PROSITE" id="PS50977">
    <property type="entry name" value="HTH_TETR_2"/>
    <property type="match status" value="1"/>
</dbReference>
<comment type="caution">
    <text evidence="6">The sequence shown here is derived from an EMBL/GenBank/DDBJ whole genome shotgun (WGS) entry which is preliminary data.</text>
</comment>
<feature type="DNA-binding region" description="H-T-H motif" evidence="4">
    <location>
        <begin position="40"/>
        <end position="59"/>
    </location>
</feature>
<dbReference type="Pfam" id="PF00440">
    <property type="entry name" value="TetR_N"/>
    <property type="match status" value="1"/>
</dbReference>
<dbReference type="Gene3D" id="1.10.357.10">
    <property type="entry name" value="Tetracycline Repressor, domain 2"/>
    <property type="match status" value="1"/>
</dbReference>
<dbReference type="SUPFAM" id="SSF46689">
    <property type="entry name" value="Homeodomain-like"/>
    <property type="match status" value="1"/>
</dbReference>
<evidence type="ECO:0000259" key="5">
    <source>
        <dbReference type="PROSITE" id="PS50977"/>
    </source>
</evidence>
<dbReference type="InterPro" id="IPR036271">
    <property type="entry name" value="Tet_transcr_reg_TetR-rel_C_sf"/>
</dbReference>
<evidence type="ECO:0000313" key="7">
    <source>
        <dbReference type="Proteomes" id="UP000029995"/>
    </source>
</evidence>
<accession>A0A0A0D2D7</accession>
<dbReference type="EMBL" id="JANX01000362">
    <property type="protein sequence ID" value="KGM32180.1"/>
    <property type="molecule type" value="Genomic_DNA"/>
</dbReference>
<dbReference type="InterPro" id="IPR009057">
    <property type="entry name" value="Homeodomain-like_sf"/>
</dbReference>
<dbReference type="GO" id="GO:0003677">
    <property type="term" value="F:DNA binding"/>
    <property type="evidence" value="ECO:0007669"/>
    <property type="project" value="UniProtKB-UniRule"/>
</dbReference>
<dbReference type="PANTHER" id="PTHR47506">
    <property type="entry name" value="TRANSCRIPTIONAL REGULATORY PROTEIN"/>
    <property type="match status" value="1"/>
</dbReference>